<evidence type="ECO:0000259" key="6">
    <source>
        <dbReference type="SMART" id="SM00385"/>
    </source>
</evidence>
<sequence length="297" mass="33601">MNNNNLCGEHQVVEQQEQNSSFSHDLLVDDDEFSFRSSYIDDEEVAMLFERENMHLPREDYLMRLQNGDLDPTHRRDSIDWIAKVIDYYDFGPSTAYLSANYLDRFVSVNQLPADPWVMQLLAVTCLSLAAKVDETRRPPSLYLQVCEPKFTFQATTIKRMELLVLSTLNWRMASVTPFSFIEYFLIKINGHKPSRTLISTSVQLILSSIRGTEFLNLKPSEIAAAIAIYVSSGGTLAVDYASAISCFIQHEKLLKCLEMIQEVPIGYGFLQNESSSLSSVTQSPNGVLDAACSFNY</sequence>
<keyword evidence="4" id="KW-0131">Cell cycle</keyword>
<dbReference type="EMBL" id="JAJJMB010014022">
    <property type="protein sequence ID" value="KAI3863886.1"/>
    <property type="molecule type" value="Genomic_DNA"/>
</dbReference>
<dbReference type="GO" id="GO:0051301">
    <property type="term" value="P:cell division"/>
    <property type="evidence" value="ECO:0007669"/>
    <property type="project" value="UniProtKB-KW"/>
</dbReference>
<keyword evidence="2" id="KW-0132">Cell division</keyword>
<protein>
    <recommendedName>
        <fullName evidence="10">B-like cyclin</fullName>
    </recommendedName>
</protein>
<organism evidence="8 9">
    <name type="scientific">Papaver atlanticum</name>
    <dbReference type="NCBI Taxonomy" id="357466"/>
    <lineage>
        <taxon>Eukaryota</taxon>
        <taxon>Viridiplantae</taxon>
        <taxon>Streptophyta</taxon>
        <taxon>Embryophyta</taxon>
        <taxon>Tracheophyta</taxon>
        <taxon>Spermatophyta</taxon>
        <taxon>Magnoliopsida</taxon>
        <taxon>Ranunculales</taxon>
        <taxon>Papaveraceae</taxon>
        <taxon>Papaveroideae</taxon>
        <taxon>Papaver</taxon>
    </lineage>
</organism>
<dbReference type="PANTHER" id="PTHR10177">
    <property type="entry name" value="CYCLINS"/>
    <property type="match status" value="1"/>
</dbReference>
<dbReference type="Pfam" id="PF00134">
    <property type="entry name" value="Cyclin_N"/>
    <property type="match status" value="1"/>
</dbReference>
<evidence type="ECO:0000313" key="9">
    <source>
        <dbReference type="Proteomes" id="UP001202328"/>
    </source>
</evidence>
<dbReference type="InterPro" id="IPR006671">
    <property type="entry name" value="Cyclin_N"/>
</dbReference>
<evidence type="ECO:0000256" key="4">
    <source>
        <dbReference type="ARBA" id="ARBA00023306"/>
    </source>
</evidence>
<dbReference type="FunFam" id="1.10.472.10:FF:000060">
    <property type="entry name" value="D6-type cyclin"/>
    <property type="match status" value="1"/>
</dbReference>
<proteinExistence type="inferred from homology"/>
<dbReference type="Pfam" id="PF02984">
    <property type="entry name" value="Cyclin_C"/>
    <property type="match status" value="1"/>
</dbReference>
<dbReference type="FunFam" id="1.10.472.10:FF:000040">
    <property type="entry name" value="D6-type cyclin"/>
    <property type="match status" value="1"/>
</dbReference>
<keyword evidence="3 5" id="KW-0195">Cyclin</keyword>
<name>A0AAD4X809_9MAGN</name>
<feature type="domain" description="Cyclin-like" evidence="6">
    <location>
        <begin position="80"/>
        <end position="167"/>
    </location>
</feature>
<evidence type="ECO:0000256" key="2">
    <source>
        <dbReference type="ARBA" id="ARBA00022618"/>
    </source>
</evidence>
<dbReference type="CDD" id="cd20543">
    <property type="entry name" value="CYCLIN_AtCycD-like_rpt1"/>
    <property type="match status" value="1"/>
</dbReference>
<evidence type="ECO:0000256" key="3">
    <source>
        <dbReference type="ARBA" id="ARBA00023127"/>
    </source>
</evidence>
<evidence type="ECO:0000256" key="1">
    <source>
        <dbReference type="ARBA" id="ARBA00009065"/>
    </source>
</evidence>
<dbReference type="Proteomes" id="UP001202328">
    <property type="component" value="Unassembled WGS sequence"/>
</dbReference>
<evidence type="ECO:0000313" key="8">
    <source>
        <dbReference type="EMBL" id="KAI3863886.1"/>
    </source>
</evidence>
<dbReference type="InterPro" id="IPR004367">
    <property type="entry name" value="Cyclin_C-dom"/>
</dbReference>
<comment type="caution">
    <text evidence="8">The sequence shown here is derived from an EMBL/GenBank/DDBJ whole genome shotgun (WGS) entry which is preliminary data.</text>
</comment>
<dbReference type="InterPro" id="IPR036915">
    <property type="entry name" value="Cyclin-like_sf"/>
</dbReference>
<dbReference type="SMART" id="SM01332">
    <property type="entry name" value="Cyclin_C"/>
    <property type="match status" value="1"/>
</dbReference>
<reference evidence="8" key="1">
    <citation type="submission" date="2022-04" db="EMBL/GenBank/DDBJ databases">
        <title>A functionally conserved STORR gene fusion in Papaver species that diverged 16.8 million years ago.</title>
        <authorList>
            <person name="Catania T."/>
        </authorList>
    </citation>
    <scope>NUCLEOTIDE SEQUENCE</scope>
    <source>
        <strain evidence="8">S-188037</strain>
    </source>
</reference>
<accession>A0AAD4X809</accession>
<evidence type="ECO:0000256" key="5">
    <source>
        <dbReference type="RuleBase" id="RU000383"/>
    </source>
</evidence>
<comment type="similarity">
    <text evidence="1">Belongs to the cyclin family. Cyclin D subfamily.</text>
</comment>
<feature type="domain" description="Cyclin C-terminal" evidence="7">
    <location>
        <begin position="176"/>
        <end position="297"/>
    </location>
</feature>
<dbReference type="CDD" id="cd20544">
    <property type="entry name" value="CYCLIN_AtCycD-like_rpt2"/>
    <property type="match status" value="1"/>
</dbReference>
<evidence type="ECO:0000259" key="7">
    <source>
        <dbReference type="SMART" id="SM01332"/>
    </source>
</evidence>
<dbReference type="InterPro" id="IPR039361">
    <property type="entry name" value="Cyclin"/>
</dbReference>
<keyword evidence="9" id="KW-1185">Reference proteome</keyword>
<dbReference type="SUPFAM" id="SSF47954">
    <property type="entry name" value="Cyclin-like"/>
    <property type="match status" value="1"/>
</dbReference>
<dbReference type="Gene3D" id="1.10.472.10">
    <property type="entry name" value="Cyclin-like"/>
    <property type="match status" value="2"/>
</dbReference>
<dbReference type="SMART" id="SM00385">
    <property type="entry name" value="CYCLIN"/>
    <property type="match status" value="1"/>
</dbReference>
<gene>
    <name evidence="8" type="ORF">MKW98_031478</name>
</gene>
<evidence type="ECO:0008006" key="10">
    <source>
        <dbReference type="Google" id="ProtNLM"/>
    </source>
</evidence>
<dbReference type="InterPro" id="IPR013763">
    <property type="entry name" value="Cyclin-like_dom"/>
</dbReference>
<dbReference type="AlphaFoldDB" id="A0AAD4X809"/>